<organism evidence="12 13">
    <name type="scientific">Enterovibrio norvegicus DSM 15893</name>
    <dbReference type="NCBI Taxonomy" id="1121869"/>
    <lineage>
        <taxon>Bacteria</taxon>
        <taxon>Pseudomonadati</taxon>
        <taxon>Pseudomonadota</taxon>
        <taxon>Gammaproteobacteria</taxon>
        <taxon>Vibrionales</taxon>
        <taxon>Vibrionaceae</taxon>
        <taxon>Enterovibrio</taxon>
    </lineage>
</organism>
<dbReference type="FunFam" id="1.10.8.60:FF:000120">
    <property type="entry name" value="Sigma-54-dependent Fis family transcriptional regulator"/>
    <property type="match status" value="1"/>
</dbReference>
<dbReference type="SMART" id="SM00382">
    <property type="entry name" value="AAA"/>
    <property type="match status" value="1"/>
</dbReference>
<dbReference type="InterPro" id="IPR058031">
    <property type="entry name" value="AAA_lid_NorR"/>
</dbReference>
<dbReference type="SUPFAM" id="SSF46689">
    <property type="entry name" value="Homeodomain-like"/>
    <property type="match status" value="1"/>
</dbReference>
<reference evidence="12 13" key="1">
    <citation type="submission" date="2016-10" db="EMBL/GenBank/DDBJ databases">
        <authorList>
            <person name="de Groot N.N."/>
        </authorList>
    </citation>
    <scope>NUCLEOTIDE SEQUENCE [LARGE SCALE GENOMIC DNA]</scope>
    <source>
        <strain evidence="12 13">DSM 15893</strain>
    </source>
</reference>
<dbReference type="GO" id="GO:0000160">
    <property type="term" value="P:phosphorelay signal transduction system"/>
    <property type="evidence" value="ECO:0007669"/>
    <property type="project" value="UniProtKB-KW"/>
</dbReference>
<dbReference type="RefSeq" id="WP_074925796.1">
    <property type="nucleotide sequence ID" value="NZ_FOWR01000007.1"/>
</dbReference>
<dbReference type="PROSITE" id="PS00676">
    <property type="entry name" value="SIGMA54_INTERACT_2"/>
    <property type="match status" value="1"/>
</dbReference>
<evidence type="ECO:0000256" key="8">
    <source>
        <dbReference type="PROSITE-ProRule" id="PRU00169"/>
    </source>
</evidence>
<dbReference type="PROSITE" id="PS50045">
    <property type="entry name" value="SIGMA54_INTERACT_4"/>
    <property type="match status" value="1"/>
</dbReference>
<dbReference type="STRING" id="1121869.SAMN03084138_01199"/>
<dbReference type="OrthoDB" id="9804019at2"/>
<keyword evidence="2" id="KW-0547">Nucleotide-binding</keyword>
<keyword evidence="1 8" id="KW-0597">Phosphoprotein</keyword>
<keyword evidence="3" id="KW-0067">ATP-binding</keyword>
<dbReference type="Pfam" id="PF00072">
    <property type="entry name" value="Response_reg"/>
    <property type="match status" value="1"/>
</dbReference>
<feature type="domain" description="Response regulatory" evidence="11">
    <location>
        <begin position="6"/>
        <end position="120"/>
    </location>
</feature>
<dbReference type="GO" id="GO:0043565">
    <property type="term" value="F:sequence-specific DNA binding"/>
    <property type="evidence" value="ECO:0007669"/>
    <property type="project" value="InterPro"/>
</dbReference>
<gene>
    <name evidence="12" type="ORF">SAMN03084138_01199</name>
</gene>
<dbReference type="GO" id="GO:0005524">
    <property type="term" value="F:ATP binding"/>
    <property type="evidence" value="ECO:0007669"/>
    <property type="project" value="UniProtKB-KW"/>
</dbReference>
<feature type="domain" description="Sigma-54 factor interaction" evidence="10">
    <location>
        <begin position="144"/>
        <end position="373"/>
    </location>
</feature>
<dbReference type="SUPFAM" id="SSF52540">
    <property type="entry name" value="P-loop containing nucleoside triphosphate hydrolases"/>
    <property type="match status" value="1"/>
</dbReference>
<proteinExistence type="predicted"/>
<keyword evidence="4" id="KW-0902">Two-component regulatory system</keyword>
<dbReference type="GO" id="GO:0006355">
    <property type="term" value="P:regulation of DNA-templated transcription"/>
    <property type="evidence" value="ECO:0007669"/>
    <property type="project" value="InterPro"/>
</dbReference>
<evidence type="ECO:0000313" key="12">
    <source>
        <dbReference type="EMBL" id="SFP05412.1"/>
    </source>
</evidence>
<keyword evidence="7" id="KW-0804">Transcription</keyword>
<evidence type="ECO:0000256" key="2">
    <source>
        <dbReference type="ARBA" id="ARBA00022741"/>
    </source>
</evidence>
<dbReference type="CDD" id="cd00009">
    <property type="entry name" value="AAA"/>
    <property type="match status" value="1"/>
</dbReference>
<dbReference type="EMBL" id="FOWR01000007">
    <property type="protein sequence ID" value="SFP05412.1"/>
    <property type="molecule type" value="Genomic_DNA"/>
</dbReference>
<dbReference type="PROSITE" id="PS50110">
    <property type="entry name" value="RESPONSE_REGULATORY"/>
    <property type="match status" value="1"/>
</dbReference>
<evidence type="ECO:0000313" key="13">
    <source>
        <dbReference type="Proteomes" id="UP000182692"/>
    </source>
</evidence>
<dbReference type="Pfam" id="PF00158">
    <property type="entry name" value="Sigma54_activat"/>
    <property type="match status" value="1"/>
</dbReference>
<dbReference type="InterPro" id="IPR009057">
    <property type="entry name" value="Homeodomain-like_sf"/>
</dbReference>
<feature type="region of interest" description="Disordered" evidence="9">
    <location>
        <begin position="406"/>
        <end position="427"/>
    </location>
</feature>
<dbReference type="InterPro" id="IPR001789">
    <property type="entry name" value="Sig_transdc_resp-reg_receiver"/>
</dbReference>
<dbReference type="Gene3D" id="3.40.50.300">
    <property type="entry name" value="P-loop containing nucleotide triphosphate hydrolases"/>
    <property type="match status" value="1"/>
</dbReference>
<dbReference type="InterPro" id="IPR003593">
    <property type="entry name" value="AAA+_ATPase"/>
</dbReference>
<feature type="modified residue" description="4-aspartylphosphate" evidence="8">
    <location>
        <position position="55"/>
    </location>
</feature>
<dbReference type="PROSITE" id="PS00688">
    <property type="entry name" value="SIGMA54_INTERACT_3"/>
    <property type="match status" value="1"/>
</dbReference>
<dbReference type="Pfam" id="PF02954">
    <property type="entry name" value="HTH_8"/>
    <property type="match status" value="1"/>
</dbReference>
<evidence type="ECO:0000256" key="5">
    <source>
        <dbReference type="ARBA" id="ARBA00023015"/>
    </source>
</evidence>
<evidence type="ECO:0000259" key="10">
    <source>
        <dbReference type="PROSITE" id="PS50045"/>
    </source>
</evidence>
<dbReference type="SUPFAM" id="SSF52172">
    <property type="entry name" value="CheY-like"/>
    <property type="match status" value="1"/>
</dbReference>
<dbReference type="InterPro" id="IPR025944">
    <property type="entry name" value="Sigma_54_int_dom_CS"/>
</dbReference>
<dbReference type="Gene3D" id="1.10.10.60">
    <property type="entry name" value="Homeodomain-like"/>
    <property type="match status" value="1"/>
</dbReference>
<keyword evidence="5" id="KW-0805">Transcription regulation</keyword>
<keyword evidence="6 12" id="KW-0238">DNA-binding</keyword>
<evidence type="ECO:0000259" key="11">
    <source>
        <dbReference type="PROSITE" id="PS50110"/>
    </source>
</evidence>
<dbReference type="InterPro" id="IPR002078">
    <property type="entry name" value="Sigma_54_int"/>
</dbReference>
<dbReference type="AlphaFoldDB" id="A0A1I5M751"/>
<dbReference type="GeneID" id="35872208"/>
<dbReference type="Pfam" id="PF25601">
    <property type="entry name" value="AAA_lid_14"/>
    <property type="match status" value="1"/>
</dbReference>
<name>A0A1I5M751_9GAMM</name>
<dbReference type="InterPro" id="IPR011006">
    <property type="entry name" value="CheY-like_superfamily"/>
</dbReference>
<sequence length="478" mass="52842">MKSKYRVLLIEDSKPLANLYIQYLSGEPIDLVCLETGQQALDYLEKSTPHLIMLDLKLPDMSGQEVLSWIKKQALPCSVIVVTSHGSVNTAVELMQQGADDFLEKPVSAERLKTTLKNQLEHVRLQHLVDDIKTSFERNTYQGFIGASLPMQNVYRIIDAAAPSKATVFITGESGTGKEVCAEAIHAQSPRTKAPFIALNCGAIPHDLMESEIFGHVKGAFTGASSERKGAAAQADGGTLLLDEICEMDLDLQKKLLRFIQTGRYQKVGGSKEESVDIRFLCATNKDPLHEVAAGKFREDLYYRLHVVPLALPPLRERGDDILTIATKFLRTYANEEGKSFTQFSPEAEVVLRHYPWPGNVRQLQNVIRNVVVLHDGDAVSIKQLPPPLNETLSDQEIRSLAPTTFVEPTPDASESTAHAAPVESSDIRPLEDVEREAIQQAIEFCGGNVLKAAVLLKVSPSTLYRKKQAWETDTDNA</sequence>
<protein>
    <submittedName>
        <fullName evidence="12">DNA-binding transcriptional response regulator, NtrC family, contains REC, AAA-type ATPase, and a Fis-type DNA-binding domains</fullName>
    </submittedName>
</protein>
<evidence type="ECO:0000256" key="9">
    <source>
        <dbReference type="SAM" id="MobiDB-lite"/>
    </source>
</evidence>
<dbReference type="InterPro" id="IPR002197">
    <property type="entry name" value="HTH_Fis"/>
</dbReference>
<dbReference type="Proteomes" id="UP000182692">
    <property type="component" value="Unassembled WGS sequence"/>
</dbReference>
<dbReference type="PANTHER" id="PTHR32071">
    <property type="entry name" value="TRANSCRIPTIONAL REGULATORY PROTEIN"/>
    <property type="match status" value="1"/>
</dbReference>
<dbReference type="FunFam" id="3.40.50.300:FF:000006">
    <property type="entry name" value="DNA-binding transcriptional regulator NtrC"/>
    <property type="match status" value="1"/>
</dbReference>
<evidence type="ECO:0000256" key="4">
    <source>
        <dbReference type="ARBA" id="ARBA00023012"/>
    </source>
</evidence>
<accession>A0A1I5M751</accession>
<dbReference type="SMART" id="SM00448">
    <property type="entry name" value="REC"/>
    <property type="match status" value="1"/>
</dbReference>
<dbReference type="PANTHER" id="PTHR32071:SF117">
    <property type="entry name" value="PTS-DEPENDENT DIHYDROXYACETONE KINASE OPERON REGULATORY PROTEIN-RELATED"/>
    <property type="match status" value="1"/>
</dbReference>
<dbReference type="Gene3D" id="1.10.8.60">
    <property type="match status" value="1"/>
</dbReference>
<dbReference type="Gene3D" id="3.40.50.2300">
    <property type="match status" value="1"/>
</dbReference>
<evidence type="ECO:0000256" key="1">
    <source>
        <dbReference type="ARBA" id="ARBA00022553"/>
    </source>
</evidence>
<evidence type="ECO:0000256" key="3">
    <source>
        <dbReference type="ARBA" id="ARBA00022840"/>
    </source>
</evidence>
<dbReference type="CDD" id="cd17572">
    <property type="entry name" value="REC_NtrC1-like"/>
    <property type="match status" value="1"/>
</dbReference>
<dbReference type="InterPro" id="IPR025943">
    <property type="entry name" value="Sigma_54_int_dom_ATP-bd_2"/>
</dbReference>
<dbReference type="InterPro" id="IPR027417">
    <property type="entry name" value="P-loop_NTPase"/>
</dbReference>
<evidence type="ECO:0000256" key="7">
    <source>
        <dbReference type="ARBA" id="ARBA00023163"/>
    </source>
</evidence>
<evidence type="ECO:0000256" key="6">
    <source>
        <dbReference type="ARBA" id="ARBA00023125"/>
    </source>
</evidence>